<comment type="caution">
    <text evidence="1">The sequence shown here is derived from an EMBL/GenBank/DDBJ whole genome shotgun (WGS) entry which is preliminary data.</text>
</comment>
<dbReference type="OrthoDB" id="126027at2759"/>
<dbReference type="EMBL" id="NBNE01001057">
    <property type="protein sequence ID" value="OWZ15771.1"/>
    <property type="molecule type" value="Genomic_DNA"/>
</dbReference>
<dbReference type="AlphaFoldDB" id="A0A225WDH4"/>
<evidence type="ECO:0000313" key="1">
    <source>
        <dbReference type="EMBL" id="OWZ15771.1"/>
    </source>
</evidence>
<evidence type="ECO:0000313" key="2">
    <source>
        <dbReference type="Proteomes" id="UP000198211"/>
    </source>
</evidence>
<accession>A0A225WDH4</accession>
<protein>
    <submittedName>
        <fullName evidence="1">Uncharacterized protein</fullName>
    </submittedName>
</protein>
<proteinExistence type="predicted"/>
<organism evidence="1 2">
    <name type="scientific">Phytophthora megakarya</name>
    <dbReference type="NCBI Taxonomy" id="4795"/>
    <lineage>
        <taxon>Eukaryota</taxon>
        <taxon>Sar</taxon>
        <taxon>Stramenopiles</taxon>
        <taxon>Oomycota</taxon>
        <taxon>Peronosporomycetes</taxon>
        <taxon>Peronosporales</taxon>
        <taxon>Peronosporaceae</taxon>
        <taxon>Phytophthora</taxon>
    </lineage>
</organism>
<gene>
    <name evidence="1" type="ORF">PHMEG_00010532</name>
</gene>
<keyword evidence="2" id="KW-1185">Reference proteome</keyword>
<name>A0A225WDH4_9STRA</name>
<dbReference type="Proteomes" id="UP000198211">
    <property type="component" value="Unassembled WGS sequence"/>
</dbReference>
<sequence>MWNNIQVSASIAAFRGAGITFPSILSLDPRRPASDIYQLNKHLRPVIPDYVQNHYLKALVNSFEASDYRPNKALLPAILIRECMGYPRLNDLIRIASEGVRVNLTSPLPTQTRFPNNHISASTRINVLRKNIRKEQDSQRCIVVDADLIKIWPEIYVSPFGVIGKGDHDPRFLGRVIHDFSFPEDGSVNNRTDHSDIAKATYNHFSSVACDITRCQRAHPSTDVKVMSDDVATAYRNACIHSNCITSPKPTRFLSTCLQLLGGSTGMYGYLGRAVTFIHGNHTDAINAARFVSCHSVDDHINVDPDVGSHCSNVYQSLRYAMATATGPGAVNEEKFTPWITQQKVLGLIFDTLTSTVAMPALKIAKAQRIEADELRDLHPPRTSFLAVATRWRAPATTSIPNLPDGSNAQRLGALVPSRRLAHTYQFQPGDRKLIDEFKAGETNEFDINYRELLACAFATHAWGETWRSEGAQDRSTHVHFRVDNATAVSWQSILASRNSRAQLQIRLLSIWGHGFGLRLSSSHIPGVENITADARSCRWQNTA</sequence>
<reference evidence="2" key="1">
    <citation type="submission" date="2017-03" db="EMBL/GenBank/DDBJ databases">
        <title>Phytopthora megakarya and P. palmivora, two closely related causual agents of cacao black pod achieved similar genome size and gene model numbers by different mechanisms.</title>
        <authorList>
            <person name="Ali S."/>
            <person name="Shao J."/>
            <person name="Larry D.J."/>
            <person name="Kronmiller B."/>
            <person name="Shen D."/>
            <person name="Strem M.D."/>
            <person name="Melnick R.L."/>
            <person name="Guiltinan M.J."/>
            <person name="Tyler B.M."/>
            <person name="Meinhardt L.W."/>
            <person name="Bailey B.A."/>
        </authorList>
    </citation>
    <scope>NUCLEOTIDE SEQUENCE [LARGE SCALE GENOMIC DNA]</scope>
    <source>
        <strain evidence="2">zdho120</strain>
    </source>
</reference>